<name>A0A926ETZ7_9FIRM</name>
<evidence type="ECO:0000313" key="2">
    <source>
        <dbReference type="Proteomes" id="UP000623678"/>
    </source>
</evidence>
<dbReference type="EMBL" id="JACRTD010000011">
    <property type="protein sequence ID" value="MBC8586444.1"/>
    <property type="molecule type" value="Genomic_DNA"/>
</dbReference>
<accession>A0A926ETZ7</accession>
<dbReference type="RefSeq" id="WP_262396163.1">
    <property type="nucleotide sequence ID" value="NZ_JACRTD010000011.1"/>
</dbReference>
<gene>
    <name evidence="1" type="ORF">H8705_12715</name>
</gene>
<protein>
    <submittedName>
        <fullName evidence="1">Uncharacterized protein</fullName>
    </submittedName>
</protein>
<reference evidence="1" key="1">
    <citation type="submission" date="2020-08" db="EMBL/GenBank/DDBJ databases">
        <title>Genome public.</title>
        <authorList>
            <person name="Liu C."/>
            <person name="Sun Q."/>
        </authorList>
    </citation>
    <scope>NUCLEOTIDE SEQUENCE</scope>
    <source>
        <strain evidence="1">NSJ-64</strain>
    </source>
</reference>
<dbReference type="Proteomes" id="UP000623678">
    <property type="component" value="Unassembled WGS sequence"/>
</dbReference>
<organism evidence="1 2">
    <name type="scientific">Youxingia wuxianensis</name>
    <dbReference type="NCBI Taxonomy" id="2763678"/>
    <lineage>
        <taxon>Bacteria</taxon>
        <taxon>Bacillati</taxon>
        <taxon>Bacillota</taxon>
        <taxon>Clostridia</taxon>
        <taxon>Eubacteriales</taxon>
        <taxon>Oscillospiraceae</taxon>
        <taxon>Youxingia</taxon>
    </lineage>
</organism>
<dbReference type="AlphaFoldDB" id="A0A926ETZ7"/>
<proteinExistence type="predicted"/>
<sequence>MKEKMKSLWANTTARCVLALALTAILVLVLRPVLGKLFPNEFILNVDGEQGVFSEAAIAQIKEKIDPQGEFYVEAVNITSNQPMSTTISFWEKSSDTKGRMWYVTYDKQTNRPGEYMLYYAGKINLGEQENPKLTLSEMFSLLEGIQPRLNEIFGAVPGTLEDGEFFNITNYRYEQLSEEPTEIPEISPELTYIEVGEKITVTTGKPQESAPKATLYIYKITLVDDQNSDKELAAILLLK</sequence>
<comment type="caution">
    <text evidence="1">The sequence shown here is derived from an EMBL/GenBank/DDBJ whole genome shotgun (WGS) entry which is preliminary data.</text>
</comment>
<evidence type="ECO:0000313" key="1">
    <source>
        <dbReference type="EMBL" id="MBC8586444.1"/>
    </source>
</evidence>
<keyword evidence="2" id="KW-1185">Reference proteome</keyword>